<evidence type="ECO:0000313" key="2">
    <source>
        <dbReference type="Proteomes" id="UP000823775"/>
    </source>
</evidence>
<sequence length="137" mass="15832">MEIEITDSHPRENGFDENNVYKNGSKSAKVKHIHSKESTQSLKCSSLRMRLQSSLYMRLRVVDANTVAFKILPCLFNQNPADIADADDERYLRSVEDQRIRDRSLFPEEFGVVNVYGRKRQRTKERLGSMPIVALKT</sequence>
<dbReference type="EMBL" id="JACEIK010001377">
    <property type="protein sequence ID" value="MCD7468833.1"/>
    <property type="molecule type" value="Genomic_DNA"/>
</dbReference>
<evidence type="ECO:0000313" key="1">
    <source>
        <dbReference type="EMBL" id="MCD7468833.1"/>
    </source>
</evidence>
<gene>
    <name evidence="1" type="ORF">HAX54_007335</name>
</gene>
<proteinExistence type="predicted"/>
<keyword evidence="2" id="KW-1185">Reference proteome</keyword>
<accession>A0ABS8TCE4</accession>
<reference evidence="1 2" key="1">
    <citation type="journal article" date="2021" name="BMC Genomics">
        <title>Datura genome reveals duplications of psychoactive alkaloid biosynthetic genes and high mutation rate following tissue culture.</title>
        <authorList>
            <person name="Rajewski A."/>
            <person name="Carter-House D."/>
            <person name="Stajich J."/>
            <person name="Litt A."/>
        </authorList>
    </citation>
    <scope>NUCLEOTIDE SEQUENCE [LARGE SCALE GENOMIC DNA]</scope>
    <source>
        <strain evidence="1">AR-01</strain>
    </source>
</reference>
<comment type="caution">
    <text evidence="1">The sequence shown here is derived from an EMBL/GenBank/DDBJ whole genome shotgun (WGS) entry which is preliminary data.</text>
</comment>
<protein>
    <submittedName>
        <fullName evidence="1">Uncharacterized protein</fullName>
    </submittedName>
</protein>
<name>A0ABS8TCE4_DATST</name>
<organism evidence="1 2">
    <name type="scientific">Datura stramonium</name>
    <name type="common">Jimsonweed</name>
    <name type="synonym">Common thornapple</name>
    <dbReference type="NCBI Taxonomy" id="4076"/>
    <lineage>
        <taxon>Eukaryota</taxon>
        <taxon>Viridiplantae</taxon>
        <taxon>Streptophyta</taxon>
        <taxon>Embryophyta</taxon>
        <taxon>Tracheophyta</taxon>
        <taxon>Spermatophyta</taxon>
        <taxon>Magnoliopsida</taxon>
        <taxon>eudicotyledons</taxon>
        <taxon>Gunneridae</taxon>
        <taxon>Pentapetalae</taxon>
        <taxon>asterids</taxon>
        <taxon>lamiids</taxon>
        <taxon>Solanales</taxon>
        <taxon>Solanaceae</taxon>
        <taxon>Solanoideae</taxon>
        <taxon>Datureae</taxon>
        <taxon>Datura</taxon>
    </lineage>
</organism>
<dbReference type="Proteomes" id="UP000823775">
    <property type="component" value="Unassembled WGS sequence"/>
</dbReference>